<evidence type="ECO:0000256" key="1">
    <source>
        <dbReference type="ARBA" id="ARBA00022723"/>
    </source>
</evidence>
<proteinExistence type="predicted"/>
<dbReference type="PANTHER" id="PTHR16295:SF17">
    <property type="entry name" value="XIAP-ASSOCIATED FACTOR 1"/>
    <property type="match status" value="1"/>
</dbReference>
<dbReference type="PANTHER" id="PTHR16295">
    <property type="entry name" value="TRAF-TYPE ZINC FINGER PROTEIN-RELATED"/>
    <property type="match status" value="1"/>
</dbReference>
<evidence type="ECO:0000256" key="2">
    <source>
        <dbReference type="ARBA" id="ARBA00022771"/>
    </source>
</evidence>
<evidence type="ECO:0000256" key="3">
    <source>
        <dbReference type="ARBA" id="ARBA00022833"/>
    </source>
</evidence>
<dbReference type="Proteomes" id="UP000694551">
    <property type="component" value="Unplaced"/>
</dbReference>
<organism evidence="6 7">
    <name type="scientific">Strix occidentalis caurina</name>
    <name type="common">northern spotted owl</name>
    <dbReference type="NCBI Taxonomy" id="311401"/>
    <lineage>
        <taxon>Eukaryota</taxon>
        <taxon>Metazoa</taxon>
        <taxon>Chordata</taxon>
        <taxon>Craniata</taxon>
        <taxon>Vertebrata</taxon>
        <taxon>Euteleostomi</taxon>
        <taxon>Archelosauria</taxon>
        <taxon>Archosauria</taxon>
        <taxon>Dinosauria</taxon>
        <taxon>Saurischia</taxon>
        <taxon>Theropoda</taxon>
        <taxon>Coelurosauria</taxon>
        <taxon>Aves</taxon>
        <taxon>Neognathae</taxon>
        <taxon>Neoaves</taxon>
        <taxon>Telluraves</taxon>
        <taxon>Strigiformes</taxon>
        <taxon>Strigidae</taxon>
        <taxon>Strix</taxon>
    </lineage>
</organism>
<name>A0A8D0FMZ5_STROC</name>
<dbReference type="Ensembl" id="ENSSOCT00000017044.1">
    <property type="protein sequence ID" value="ENSSOCP00000016616.1"/>
    <property type="gene ID" value="ENSSOCG00000012472.1"/>
</dbReference>
<keyword evidence="2 4" id="KW-0863">Zinc-finger</keyword>
<evidence type="ECO:0000313" key="7">
    <source>
        <dbReference type="Proteomes" id="UP000694551"/>
    </source>
</evidence>
<dbReference type="GO" id="GO:0005739">
    <property type="term" value="C:mitochondrion"/>
    <property type="evidence" value="ECO:0007669"/>
    <property type="project" value="TreeGrafter"/>
</dbReference>
<dbReference type="InterPro" id="IPR013083">
    <property type="entry name" value="Znf_RING/FYVE/PHD"/>
</dbReference>
<evidence type="ECO:0000259" key="5">
    <source>
        <dbReference type="PROSITE" id="PS50145"/>
    </source>
</evidence>
<dbReference type="InterPro" id="IPR001293">
    <property type="entry name" value="Znf_TRAF"/>
</dbReference>
<reference evidence="6" key="1">
    <citation type="submission" date="2025-08" db="UniProtKB">
        <authorList>
            <consortium name="Ensembl"/>
        </authorList>
    </citation>
    <scope>IDENTIFICATION</scope>
</reference>
<dbReference type="InterPro" id="IPR049439">
    <property type="entry name" value="TRAFD1-XIAF1_Znf"/>
</dbReference>
<keyword evidence="3 4" id="KW-0862">Zinc</keyword>
<protein>
    <recommendedName>
        <fullName evidence="5">TRAF-type domain-containing protein</fullName>
    </recommendedName>
</protein>
<dbReference type="AlphaFoldDB" id="A0A8D0FMZ5"/>
<dbReference type="Gene3D" id="3.30.40.10">
    <property type="entry name" value="Zinc/RING finger domain, C3HC4 (zinc finger)"/>
    <property type="match status" value="2"/>
</dbReference>
<dbReference type="PROSITE" id="PS50145">
    <property type="entry name" value="ZF_TRAF"/>
    <property type="match status" value="1"/>
</dbReference>
<dbReference type="InterPro" id="IPR051986">
    <property type="entry name" value="Innate_Immune_Apopt_Reg"/>
</dbReference>
<accession>A0A8D0FMZ5</accession>
<dbReference type="GO" id="GO:0008270">
    <property type="term" value="F:zinc ion binding"/>
    <property type="evidence" value="ECO:0007669"/>
    <property type="project" value="UniProtKB-KW"/>
</dbReference>
<reference evidence="6" key="2">
    <citation type="submission" date="2025-09" db="UniProtKB">
        <authorList>
            <consortium name="Ensembl"/>
        </authorList>
    </citation>
    <scope>IDENTIFICATION</scope>
</reference>
<feature type="domain" description="TRAF-type" evidence="5">
    <location>
        <begin position="26"/>
        <end position="84"/>
    </location>
</feature>
<sequence length="137" mass="16084">PCFSFQVCKQCKQDKRDVSAANFSLHEAHCLRFLTLCPECDEPVAQKDIKDHQTEAHKQVRNECQQRVMKCKICELEMPFNKLQEHLNTCASRTEQCWACNKYIMYKDWNKHKEICQNSTSGISILCVSRTSDHKWV</sequence>
<dbReference type="Pfam" id="PF21366">
    <property type="entry name" value="TRAFD1-XIAF1_ZnF"/>
    <property type="match status" value="1"/>
</dbReference>
<keyword evidence="7" id="KW-1185">Reference proteome</keyword>
<evidence type="ECO:0000256" key="4">
    <source>
        <dbReference type="PROSITE-ProRule" id="PRU00207"/>
    </source>
</evidence>
<evidence type="ECO:0000313" key="6">
    <source>
        <dbReference type="Ensembl" id="ENSSOCP00000016616.1"/>
    </source>
</evidence>
<keyword evidence="1 4" id="KW-0479">Metal-binding</keyword>
<feature type="zinc finger region" description="TRAF-type" evidence="4">
    <location>
        <begin position="26"/>
        <end position="84"/>
    </location>
</feature>